<keyword evidence="3" id="KW-0472">Membrane</keyword>
<keyword evidence="3" id="KW-1133">Transmembrane helix</keyword>
<protein>
    <submittedName>
        <fullName evidence="4">Uncharacterized protein</fullName>
    </submittedName>
</protein>
<dbReference type="EMBL" id="JACCHJ010000001">
    <property type="protein sequence ID" value="NYK08570.1"/>
    <property type="molecule type" value="Genomic_DNA"/>
</dbReference>
<keyword evidence="1" id="KW-0175">Coiled coil</keyword>
<feature type="region of interest" description="Disordered" evidence="2">
    <location>
        <begin position="477"/>
        <end position="501"/>
    </location>
</feature>
<feature type="transmembrane region" description="Helical" evidence="3">
    <location>
        <begin position="93"/>
        <end position="113"/>
    </location>
</feature>
<evidence type="ECO:0000256" key="2">
    <source>
        <dbReference type="SAM" id="MobiDB-lite"/>
    </source>
</evidence>
<reference evidence="4 5" key="1">
    <citation type="submission" date="2020-07" db="EMBL/GenBank/DDBJ databases">
        <title>Sequencing the genomes of 1000 actinobacteria strains.</title>
        <authorList>
            <person name="Klenk H.-P."/>
        </authorList>
    </citation>
    <scope>NUCLEOTIDE SEQUENCE [LARGE SCALE GENOMIC DNA]</scope>
    <source>
        <strain evidence="4 5">DSM 15166</strain>
    </source>
</reference>
<accession>A0A853DR42</accession>
<evidence type="ECO:0000313" key="5">
    <source>
        <dbReference type="Proteomes" id="UP000521075"/>
    </source>
</evidence>
<evidence type="ECO:0000313" key="4">
    <source>
        <dbReference type="EMBL" id="NYK08570.1"/>
    </source>
</evidence>
<organism evidence="4 5">
    <name type="scientific">Leifsonia naganoensis</name>
    <dbReference type="NCBI Taxonomy" id="150025"/>
    <lineage>
        <taxon>Bacteria</taxon>
        <taxon>Bacillati</taxon>
        <taxon>Actinomycetota</taxon>
        <taxon>Actinomycetes</taxon>
        <taxon>Micrococcales</taxon>
        <taxon>Microbacteriaceae</taxon>
        <taxon>Leifsonia</taxon>
    </lineage>
</organism>
<dbReference type="RefSeq" id="WP_179699619.1">
    <property type="nucleotide sequence ID" value="NZ_BAAAHA010000004.1"/>
</dbReference>
<comment type="caution">
    <text evidence="4">The sequence shown here is derived from an EMBL/GenBank/DDBJ whole genome shotgun (WGS) entry which is preliminary data.</text>
</comment>
<proteinExistence type="predicted"/>
<dbReference type="AlphaFoldDB" id="A0A853DR42"/>
<dbReference type="Proteomes" id="UP000521075">
    <property type="component" value="Unassembled WGS sequence"/>
</dbReference>
<gene>
    <name evidence="4" type="ORF">HNR14_000451</name>
</gene>
<feature type="coiled-coil region" evidence="1">
    <location>
        <begin position="49"/>
        <end position="76"/>
    </location>
</feature>
<keyword evidence="3" id="KW-0812">Transmembrane</keyword>
<sequence length="797" mass="81309">MSEGPTTAGSIVGKLKLDSSDWMEKLAAAEAAARKLGSADPNVKVDVDSATAMAKLAAVEEQVKRLAEQNDKLRASQTAVNNTNGNGVQRWQLIAAAIAALIPLLAPLAAYVVGVGGALAGMGAAGALAIYGIVRAIKDGTVVGAQYQRGLDQLKGTLDRLGSTAAVRMLGAFHEAVSTINMALPQLNNQIGVFSGYAGRIGNTVLQGVINALQVLNPLFVQGAGYVAQLASGFEAWTANGGLEKFTAYAMQVFPQVADTLGSLASLGMHVAEAFSTWGGPMLGALKGVADALNAIPAGILPALTVGAVGVVLAFKGWSAIRGSIDGVTGSLNMTQGAGKAAFATLLQGIAAVDASILSMTASITSGIKQWQGLTQSQDKWSASVRAGKINTADLGKTLQATGGFWNDFMNNIDIAGTAVRPFYDNVKALDQAIASATPADAAVAYKQLQQQMKAAGKTSEDMATMFPAATAAIHAQQEASKEAANAAKDNASGLDASADSAKKTQDAMTKLNETLKGLGSAQLDASSSNIAFQQSIADATAAVKQNGATLDLNSQQGRDNQKALDGIASSAIQMVAAAQQAGVGTGDLTQKMGAARQSFIDAAVQMGVNAEQAGKMADQYGLVPSNVSTAFTTSGAAAAAATAASLQAAYNALQGVYTIRVNTIVQRSQLPDLNGADSGTGRMGTYRDGGTIHAATGLTVPGGGSPHVDSVRALLAPTEEVISNRMGQASNNRGLLKLVNSGANANQIADYAGARAGRGVAPSVTNVTHNHTWNVTANDPTELTQKVALRLVSRKA</sequence>
<keyword evidence="5" id="KW-1185">Reference proteome</keyword>
<evidence type="ECO:0000256" key="1">
    <source>
        <dbReference type="SAM" id="Coils"/>
    </source>
</evidence>
<feature type="transmembrane region" description="Helical" evidence="3">
    <location>
        <begin position="292"/>
        <end position="315"/>
    </location>
</feature>
<feature type="transmembrane region" description="Helical" evidence="3">
    <location>
        <begin position="119"/>
        <end position="137"/>
    </location>
</feature>
<name>A0A853DR42_9MICO</name>
<evidence type="ECO:0000256" key="3">
    <source>
        <dbReference type="SAM" id="Phobius"/>
    </source>
</evidence>